<dbReference type="EMBL" id="NGJU01000018">
    <property type="protein sequence ID" value="RST93525.1"/>
    <property type="molecule type" value="Genomic_DNA"/>
</dbReference>
<dbReference type="GeneID" id="98568983"/>
<keyword evidence="1" id="KW-1133">Transmembrane helix</keyword>
<keyword evidence="1" id="KW-0472">Membrane</keyword>
<feature type="transmembrane region" description="Helical" evidence="1">
    <location>
        <begin position="7"/>
        <end position="27"/>
    </location>
</feature>
<feature type="transmembrane region" description="Helical" evidence="1">
    <location>
        <begin position="33"/>
        <end position="52"/>
    </location>
</feature>
<proteinExistence type="predicted"/>
<sequence>MEHTSIWSKILTVIGFIFVASLLMSILGGIIGFALHVLIPMALVVWLVRYIFSGRQRHYYR</sequence>
<dbReference type="OrthoDB" id="2193422at2"/>
<accession>A0A429ZIL0</accession>
<gene>
    <name evidence="2" type="ORF">CBF35_11410</name>
</gene>
<name>A0A429ZIL0_9ENTE</name>
<dbReference type="Proteomes" id="UP000287239">
    <property type="component" value="Unassembled WGS sequence"/>
</dbReference>
<evidence type="ECO:0000313" key="3">
    <source>
        <dbReference type="Proteomes" id="UP000287239"/>
    </source>
</evidence>
<protein>
    <submittedName>
        <fullName evidence="2">Uncharacterized protein</fullName>
    </submittedName>
</protein>
<reference evidence="2 3" key="1">
    <citation type="submission" date="2017-05" db="EMBL/GenBank/DDBJ databases">
        <title>Vagococcus spp. assemblies.</title>
        <authorList>
            <person name="Gulvik C.A."/>
        </authorList>
    </citation>
    <scope>NUCLEOTIDE SEQUENCE [LARGE SCALE GENOMIC DNA]</scope>
    <source>
        <strain evidence="2 3">NCFB 2777</strain>
    </source>
</reference>
<keyword evidence="3" id="KW-1185">Reference proteome</keyword>
<evidence type="ECO:0000256" key="1">
    <source>
        <dbReference type="SAM" id="Phobius"/>
    </source>
</evidence>
<dbReference type="AlphaFoldDB" id="A0A429ZIL0"/>
<organism evidence="2 3">
    <name type="scientific">Vagococcus salmoninarum</name>
    <dbReference type="NCBI Taxonomy" id="2739"/>
    <lineage>
        <taxon>Bacteria</taxon>
        <taxon>Bacillati</taxon>
        <taxon>Bacillota</taxon>
        <taxon>Bacilli</taxon>
        <taxon>Lactobacillales</taxon>
        <taxon>Enterococcaceae</taxon>
        <taxon>Vagococcus</taxon>
    </lineage>
</organism>
<keyword evidence="1" id="KW-0812">Transmembrane</keyword>
<comment type="caution">
    <text evidence="2">The sequence shown here is derived from an EMBL/GenBank/DDBJ whole genome shotgun (WGS) entry which is preliminary data.</text>
</comment>
<dbReference type="RefSeq" id="WP_126781268.1">
    <property type="nucleotide sequence ID" value="NZ_CAUQJP010000076.1"/>
</dbReference>
<evidence type="ECO:0000313" key="2">
    <source>
        <dbReference type="EMBL" id="RST93525.1"/>
    </source>
</evidence>